<feature type="compositionally biased region" description="Basic and acidic residues" evidence="1">
    <location>
        <begin position="235"/>
        <end position="245"/>
    </location>
</feature>
<evidence type="ECO:0000313" key="2">
    <source>
        <dbReference type="EMBL" id="MBC4017321.1"/>
    </source>
</evidence>
<organism evidence="2 3">
    <name type="scientific">Siccirubricoccus deserti</name>
    <dbReference type="NCBI Taxonomy" id="2013562"/>
    <lineage>
        <taxon>Bacteria</taxon>
        <taxon>Pseudomonadati</taxon>
        <taxon>Pseudomonadota</taxon>
        <taxon>Alphaproteobacteria</taxon>
        <taxon>Acetobacterales</taxon>
        <taxon>Roseomonadaceae</taxon>
        <taxon>Siccirubricoccus</taxon>
    </lineage>
</organism>
<accession>A0A9X0UEX8</accession>
<evidence type="ECO:0000313" key="3">
    <source>
        <dbReference type="Proteomes" id="UP000600101"/>
    </source>
</evidence>
<keyword evidence="3" id="KW-1185">Reference proteome</keyword>
<protein>
    <submittedName>
        <fullName evidence="2">Uncharacterized protein</fullName>
    </submittedName>
</protein>
<comment type="caution">
    <text evidence="2">The sequence shown here is derived from an EMBL/GenBank/DDBJ whole genome shotgun (WGS) entry which is preliminary data.</text>
</comment>
<sequence length="335" mass="37943">MSLPREKTLLRYGLPGSFVEPDYAVSWLAFGSALPAYAWDHLLYPGAARWPNLDGKTLLDGLERLASAPARYDQDRVVAALVERVQNARYKAERAASPNPAEFRLSQSLTRKAEVKTPDLVDEARRWLGELSDAPFDPRMVSEALYSASSKLRRSAANGEVSVFALNERCHHSAVLWLIDYRTSDSEYILVPCERFDQLVYFGPDGLQVPNRYSYPRDPFLKTYLNISVRLDGGEIESRWPDPDPQRIWTNAEDAAPAQPPMAAPKSTGRAGGRPPHPSRDAFIRELIRRADLDGLTRDEGTLFREMRAWCEETLDDETPSDTTLRDWLSRYLPD</sequence>
<dbReference type="RefSeq" id="WP_186772085.1">
    <property type="nucleotide sequence ID" value="NZ_JACOMF010000026.1"/>
</dbReference>
<feature type="region of interest" description="Disordered" evidence="1">
    <location>
        <begin position="235"/>
        <end position="279"/>
    </location>
</feature>
<gene>
    <name evidence="2" type="ORF">H7965_18595</name>
</gene>
<dbReference type="Proteomes" id="UP000600101">
    <property type="component" value="Unassembled WGS sequence"/>
</dbReference>
<dbReference type="AlphaFoldDB" id="A0A9X0UEX8"/>
<reference evidence="2" key="1">
    <citation type="submission" date="2020-08" db="EMBL/GenBank/DDBJ databases">
        <authorList>
            <person name="Hu Y."/>
            <person name="Nguyen S.V."/>
            <person name="Li F."/>
            <person name="Fanning S."/>
        </authorList>
    </citation>
    <scope>NUCLEOTIDE SEQUENCE</scope>
    <source>
        <strain evidence="2">SYSU D8009</strain>
    </source>
</reference>
<proteinExistence type="predicted"/>
<name>A0A9X0UEX8_9PROT</name>
<evidence type="ECO:0000256" key="1">
    <source>
        <dbReference type="SAM" id="MobiDB-lite"/>
    </source>
</evidence>
<dbReference type="EMBL" id="JACOMF010000026">
    <property type="protein sequence ID" value="MBC4017321.1"/>
    <property type="molecule type" value="Genomic_DNA"/>
</dbReference>